<dbReference type="EMBL" id="BPQQ01000034">
    <property type="protein sequence ID" value="GJE01217.1"/>
    <property type="molecule type" value="Genomic_DNA"/>
</dbReference>
<name>A0ABQ4SDK4_9HYPH</name>
<comment type="caution">
    <text evidence="2">The sequence shown here is derived from an EMBL/GenBank/DDBJ whole genome shotgun (WGS) entry which is preliminary data.</text>
</comment>
<evidence type="ECO:0000313" key="3">
    <source>
        <dbReference type="Proteomes" id="UP001055153"/>
    </source>
</evidence>
<keyword evidence="1" id="KW-0732">Signal</keyword>
<dbReference type="Proteomes" id="UP001055153">
    <property type="component" value="Unassembled WGS sequence"/>
</dbReference>
<dbReference type="RefSeq" id="WP_238236019.1">
    <property type="nucleotide sequence ID" value="NZ_BPQQ01000034.1"/>
</dbReference>
<evidence type="ECO:0000256" key="1">
    <source>
        <dbReference type="SAM" id="SignalP"/>
    </source>
</evidence>
<sequence>MRILSLLTLGFLATTAAGAAELRPQQAHSLDLGRVQGTAYYTVERDGFRVVATLAADETPVRVVTTLAPDQRVSLSVPGAAGTAATEIGFARRGDRLEVVLPGKPTF</sequence>
<organism evidence="2 3">
    <name type="scientific">Methylobacterium isbiliense</name>
    <dbReference type="NCBI Taxonomy" id="315478"/>
    <lineage>
        <taxon>Bacteria</taxon>
        <taxon>Pseudomonadati</taxon>
        <taxon>Pseudomonadota</taxon>
        <taxon>Alphaproteobacteria</taxon>
        <taxon>Hyphomicrobiales</taxon>
        <taxon>Methylobacteriaceae</taxon>
        <taxon>Methylobacterium</taxon>
    </lineage>
</organism>
<feature type="chain" id="PRO_5045395464" evidence="1">
    <location>
        <begin position="20"/>
        <end position="107"/>
    </location>
</feature>
<feature type="signal peptide" evidence="1">
    <location>
        <begin position="1"/>
        <end position="19"/>
    </location>
</feature>
<gene>
    <name evidence="2" type="ORF">GMJLKIPL_3146</name>
</gene>
<evidence type="ECO:0000313" key="2">
    <source>
        <dbReference type="EMBL" id="GJE01217.1"/>
    </source>
</evidence>
<keyword evidence="3" id="KW-1185">Reference proteome</keyword>
<accession>A0ABQ4SDK4</accession>
<protein>
    <submittedName>
        <fullName evidence="2">Uncharacterized protein</fullName>
    </submittedName>
</protein>
<reference evidence="2" key="1">
    <citation type="journal article" date="2021" name="Front. Microbiol.">
        <title>Comprehensive Comparative Genomics and Phenotyping of Methylobacterium Species.</title>
        <authorList>
            <person name="Alessa O."/>
            <person name="Ogura Y."/>
            <person name="Fujitani Y."/>
            <person name="Takami H."/>
            <person name="Hayashi T."/>
            <person name="Sahin N."/>
            <person name="Tani A."/>
        </authorList>
    </citation>
    <scope>NUCLEOTIDE SEQUENCE</scope>
    <source>
        <strain evidence="2">DSM 17168</strain>
    </source>
</reference>
<reference evidence="2" key="2">
    <citation type="submission" date="2021-08" db="EMBL/GenBank/DDBJ databases">
        <authorList>
            <person name="Tani A."/>
            <person name="Ola A."/>
            <person name="Ogura Y."/>
            <person name="Katsura K."/>
            <person name="Hayashi T."/>
        </authorList>
    </citation>
    <scope>NUCLEOTIDE SEQUENCE</scope>
    <source>
        <strain evidence="2">DSM 17168</strain>
    </source>
</reference>
<proteinExistence type="predicted"/>